<dbReference type="InterPro" id="IPR036514">
    <property type="entry name" value="SGNH_hydro_sf"/>
</dbReference>
<evidence type="ECO:0000259" key="3">
    <source>
        <dbReference type="Pfam" id="PF13472"/>
    </source>
</evidence>
<dbReference type="CDD" id="cd01821">
    <property type="entry name" value="Rhamnogalacturan_acetylesterase_like"/>
    <property type="match status" value="1"/>
</dbReference>
<protein>
    <submittedName>
        <fullName evidence="4">Rhamnogalacturonan acetylesterase</fullName>
    </submittedName>
</protein>
<dbReference type="SUPFAM" id="SSF52266">
    <property type="entry name" value="SGNH hydrolase"/>
    <property type="match status" value="1"/>
</dbReference>
<evidence type="ECO:0000256" key="2">
    <source>
        <dbReference type="ARBA" id="ARBA00022801"/>
    </source>
</evidence>
<accession>A0A0M0FZN1</accession>
<comment type="similarity">
    <text evidence="1">Belongs to the 'GDSL' lipolytic enzyme family.</text>
</comment>
<dbReference type="Pfam" id="PF13472">
    <property type="entry name" value="Lipase_GDSL_2"/>
    <property type="match status" value="1"/>
</dbReference>
<dbReference type="OrthoDB" id="9807041at2"/>
<dbReference type="STRING" id="189381.GCA_900166615_00343"/>
<keyword evidence="5" id="KW-1185">Reference proteome</keyword>
<dbReference type="AlphaFoldDB" id="A0A0M0FZN1"/>
<evidence type="ECO:0000313" key="4">
    <source>
        <dbReference type="EMBL" id="KON83004.1"/>
    </source>
</evidence>
<reference evidence="5" key="1">
    <citation type="submission" date="2015-07" db="EMBL/GenBank/DDBJ databases">
        <title>Fjat-14235 jcm11544.</title>
        <authorList>
            <person name="Liu B."/>
            <person name="Wang J."/>
            <person name="Zhu Y."/>
            <person name="Liu G."/>
            <person name="Chen Q."/>
            <person name="Chen Z."/>
            <person name="Lan J."/>
            <person name="Che J."/>
            <person name="Ge C."/>
            <person name="Shi H."/>
            <person name="Pan Z."/>
            <person name="Liu X."/>
        </authorList>
    </citation>
    <scope>NUCLEOTIDE SEQUENCE [LARGE SCALE GENOMIC DNA]</scope>
    <source>
        <strain evidence="5">JCM 11544</strain>
    </source>
</reference>
<dbReference type="EMBL" id="LGUE01000008">
    <property type="protein sequence ID" value="KON83004.1"/>
    <property type="molecule type" value="Genomic_DNA"/>
</dbReference>
<dbReference type="PANTHER" id="PTHR43695:SF1">
    <property type="entry name" value="RHAMNOGALACTURONAN ACETYLESTERASE"/>
    <property type="match status" value="1"/>
</dbReference>
<dbReference type="Proteomes" id="UP000037405">
    <property type="component" value="Unassembled WGS sequence"/>
</dbReference>
<evidence type="ECO:0000313" key="5">
    <source>
        <dbReference type="Proteomes" id="UP000037405"/>
    </source>
</evidence>
<gene>
    <name evidence="4" type="ORF">AF331_19385</name>
</gene>
<keyword evidence="2" id="KW-0378">Hydrolase</keyword>
<comment type="caution">
    <text evidence="4">The sequence shown here is derived from an EMBL/GenBank/DDBJ whole genome shotgun (WGS) entry which is preliminary data.</text>
</comment>
<dbReference type="RefSeq" id="WP_053429639.1">
    <property type="nucleotide sequence ID" value="NZ_BSED01000477.1"/>
</dbReference>
<proteinExistence type="inferred from homology"/>
<dbReference type="PANTHER" id="PTHR43695">
    <property type="entry name" value="PUTATIVE (AFU_ORTHOLOGUE AFUA_2G17250)-RELATED"/>
    <property type="match status" value="1"/>
</dbReference>
<dbReference type="PATRIC" id="fig|189381.12.peg.3393"/>
<feature type="domain" description="SGNH hydrolase-type esterase" evidence="3">
    <location>
        <begin position="8"/>
        <end position="198"/>
    </location>
</feature>
<organism evidence="4 5">
    <name type="scientific">Rossellomorea marisflavi</name>
    <dbReference type="NCBI Taxonomy" id="189381"/>
    <lineage>
        <taxon>Bacteria</taxon>
        <taxon>Bacillati</taxon>
        <taxon>Bacillota</taxon>
        <taxon>Bacilli</taxon>
        <taxon>Bacillales</taxon>
        <taxon>Bacillaceae</taxon>
        <taxon>Rossellomorea</taxon>
    </lineage>
</organism>
<dbReference type="GO" id="GO:0016787">
    <property type="term" value="F:hydrolase activity"/>
    <property type="evidence" value="ECO:0007669"/>
    <property type="project" value="UniProtKB-KW"/>
</dbReference>
<dbReference type="Gene3D" id="3.40.50.1110">
    <property type="entry name" value="SGNH hydrolase"/>
    <property type="match status" value="1"/>
</dbReference>
<dbReference type="InterPro" id="IPR037459">
    <property type="entry name" value="RhgT-like"/>
</dbReference>
<name>A0A0M0FZN1_9BACI</name>
<sequence>MSFSIFLAGDSTVADYPETSAPQAGWGQTFPAFLDPSISVRNHAANGRSSKSFIDEGRLDAIRDEIAEGDYLFIQFGHNDSKQDERFTDPFTTYKEHLLRYIETAREKKAHPLLITPVARRKFGSDGTVLDTHGDYPEAMKELAREQSVPVIDLHKRSLKLLDTLGPIRSKALYMWIDPHPNFPDGAMDNTHFNEDGAHEIAAIVKKELEGVVPELTPIMK</sequence>
<evidence type="ECO:0000256" key="1">
    <source>
        <dbReference type="ARBA" id="ARBA00008668"/>
    </source>
</evidence>
<dbReference type="InterPro" id="IPR013830">
    <property type="entry name" value="SGNH_hydro"/>
</dbReference>